<sequence length="138" mass="15490">MAFEGKWTFDRSENLEAYLEAVGAPEEVRAKMRIGKPKLEFTKTGDGEGTIKLIGEQKTIVINAKRDEEYDSPAGLAYDKTRKVRTEKVSDSKFVTRGTGDQSQIVNRVVETRELVGDVLVVSLELDGVVCKRYFNRA</sequence>
<proteinExistence type="predicted"/>
<gene>
    <name evidence="2" type="primary">LOC102810345</name>
</gene>
<keyword evidence="1" id="KW-1185">Reference proteome</keyword>
<dbReference type="Proteomes" id="UP000694865">
    <property type="component" value="Unplaced"/>
</dbReference>
<dbReference type="Gene3D" id="2.40.128.20">
    <property type="match status" value="1"/>
</dbReference>
<dbReference type="RefSeq" id="XP_006814300.1">
    <property type="nucleotide sequence ID" value="XM_006814237.1"/>
</dbReference>
<dbReference type="SUPFAM" id="SSF50814">
    <property type="entry name" value="Lipocalins"/>
    <property type="match status" value="1"/>
</dbReference>
<name>A0ABM0M2Q9_SACKO</name>
<dbReference type="PRINTS" id="PR00178">
    <property type="entry name" value="FATTYACIDBP"/>
</dbReference>
<dbReference type="CDD" id="cd00742">
    <property type="entry name" value="FABP"/>
    <property type="match status" value="1"/>
</dbReference>
<evidence type="ECO:0000313" key="2">
    <source>
        <dbReference type="RefSeq" id="XP_006814300.1"/>
    </source>
</evidence>
<dbReference type="InterPro" id="IPR012674">
    <property type="entry name" value="Calycin"/>
</dbReference>
<dbReference type="InterPro" id="IPR000463">
    <property type="entry name" value="Fatty_acid-bd"/>
</dbReference>
<evidence type="ECO:0000313" key="1">
    <source>
        <dbReference type="Proteomes" id="UP000694865"/>
    </source>
</evidence>
<protein>
    <submittedName>
        <fullName evidence="2">Fatty acid-binding protein Fh15-like</fullName>
    </submittedName>
</protein>
<accession>A0ABM0M2Q9</accession>
<reference evidence="2" key="1">
    <citation type="submission" date="2025-08" db="UniProtKB">
        <authorList>
            <consortium name="RefSeq"/>
        </authorList>
    </citation>
    <scope>IDENTIFICATION</scope>
    <source>
        <tissue evidence="2">Testes</tissue>
    </source>
</reference>
<organism evidence="1 2">
    <name type="scientific">Saccoglossus kowalevskii</name>
    <name type="common">Acorn worm</name>
    <dbReference type="NCBI Taxonomy" id="10224"/>
    <lineage>
        <taxon>Eukaryota</taxon>
        <taxon>Metazoa</taxon>
        <taxon>Hemichordata</taxon>
        <taxon>Enteropneusta</taxon>
        <taxon>Harrimaniidae</taxon>
        <taxon>Saccoglossus</taxon>
    </lineage>
</organism>
<dbReference type="GeneID" id="102810345"/>